<evidence type="ECO:0000313" key="1">
    <source>
        <dbReference type="EMBL" id="MEJ1249577.1"/>
    </source>
</evidence>
<dbReference type="AlphaFoldDB" id="A0AAW9R5G9"/>
<accession>A0AAW9R5G9</accession>
<organism evidence="1 2">
    <name type="scientific">Denitratimonas tolerans</name>
    <dbReference type="NCBI Taxonomy" id="1338420"/>
    <lineage>
        <taxon>Bacteria</taxon>
        <taxon>Pseudomonadati</taxon>
        <taxon>Pseudomonadota</taxon>
        <taxon>Gammaproteobacteria</taxon>
        <taxon>Lysobacterales</taxon>
        <taxon>Lysobacteraceae</taxon>
        <taxon>Denitratimonas</taxon>
    </lineage>
</organism>
<sequence length="184" mass="20623">MKRAMILAGLAALLLAAATVWWLKGRSLEVRVTEPQLRAQLAERFPVERTVLLLLRWRLADPSLEFLPQRQRVAVGVDARLNLKLEGGRSDLGGRIELETGVRYDEARGALFLVDPVITRLVIDGLPEGHAQRATDSVRELLAEVFSQKPVYTLDRTDLKQGSARLLLRELRIEDDAVVVRLGL</sequence>
<dbReference type="Proteomes" id="UP001364472">
    <property type="component" value="Unassembled WGS sequence"/>
</dbReference>
<reference evidence="1 2" key="1">
    <citation type="journal article" date="2016" name="Antonie Van Leeuwenhoek">
        <title>Denitratimonas tolerans gen. nov., sp. nov., a denitrifying bacterium isolated from a bioreactor for tannery wastewater treatment.</title>
        <authorList>
            <person name="Han S.I."/>
            <person name="Kim J.O."/>
            <person name="Lee Y.R."/>
            <person name="Ekpeghere K.I."/>
            <person name="Koh S.C."/>
            <person name="Whang K.S."/>
        </authorList>
    </citation>
    <scope>NUCLEOTIDE SEQUENCE [LARGE SCALE GENOMIC DNA]</scope>
    <source>
        <strain evidence="1 2">KACC 17565</strain>
    </source>
</reference>
<protein>
    <submittedName>
        <fullName evidence="1">DUF1439 domain-containing protein</fullName>
    </submittedName>
</protein>
<dbReference type="EMBL" id="JBBDHC010000009">
    <property type="protein sequence ID" value="MEJ1249577.1"/>
    <property type="molecule type" value="Genomic_DNA"/>
</dbReference>
<dbReference type="Pfam" id="PF07273">
    <property type="entry name" value="DUF1439"/>
    <property type="match status" value="1"/>
</dbReference>
<name>A0AAW9R5G9_9GAMM</name>
<dbReference type="RefSeq" id="WP_337335294.1">
    <property type="nucleotide sequence ID" value="NZ_JBBDHC010000009.1"/>
</dbReference>
<comment type="caution">
    <text evidence="1">The sequence shown here is derived from an EMBL/GenBank/DDBJ whole genome shotgun (WGS) entry which is preliminary data.</text>
</comment>
<dbReference type="Gene3D" id="3.15.10.40">
    <property type="entry name" value="Uncharacterised protein PF07273, DUF1439"/>
    <property type="match status" value="1"/>
</dbReference>
<keyword evidence="2" id="KW-1185">Reference proteome</keyword>
<gene>
    <name evidence="1" type="ORF">WB794_07820</name>
</gene>
<proteinExistence type="predicted"/>
<dbReference type="InterPro" id="IPR010835">
    <property type="entry name" value="DUF1439"/>
</dbReference>
<evidence type="ECO:0000313" key="2">
    <source>
        <dbReference type="Proteomes" id="UP001364472"/>
    </source>
</evidence>